<protein>
    <submittedName>
        <fullName evidence="2">Uncharacterized protein</fullName>
    </submittedName>
</protein>
<proteinExistence type="predicted"/>
<organism evidence="2 3">
    <name type="scientific">Mycobacterium kyorinense</name>
    <dbReference type="NCBI Taxonomy" id="487514"/>
    <lineage>
        <taxon>Bacteria</taxon>
        <taxon>Bacillati</taxon>
        <taxon>Actinomycetota</taxon>
        <taxon>Actinomycetes</taxon>
        <taxon>Mycobacteriales</taxon>
        <taxon>Mycobacteriaceae</taxon>
        <taxon>Mycobacterium</taxon>
    </lineage>
</organism>
<dbReference type="OrthoDB" id="4625161at2"/>
<dbReference type="AlphaFoldDB" id="A0A1X1XU33"/>
<feature type="region of interest" description="Disordered" evidence="1">
    <location>
        <begin position="127"/>
        <end position="151"/>
    </location>
</feature>
<sequence>MDTLFASHNEKVYRLTVGSVDDIADAIRDEHLETIPAGPFDFWLTPSLHPGHRKLNHAATKILLGASTFTGRSVPLMRGRVVVTARDQWGHLRSLTDEEITWLADFVYGLPHLADWVVERRLERAGRRDRRRSRAERATANRRQLHGLPPK</sequence>
<dbReference type="RefSeq" id="WP_084264306.1">
    <property type="nucleotide sequence ID" value="NZ_LQPE01000134.1"/>
</dbReference>
<accession>A0A1X1XU33</accession>
<evidence type="ECO:0000256" key="1">
    <source>
        <dbReference type="SAM" id="MobiDB-lite"/>
    </source>
</evidence>
<evidence type="ECO:0000313" key="2">
    <source>
        <dbReference type="EMBL" id="ORW02284.1"/>
    </source>
</evidence>
<name>A0A1X1XU33_9MYCO</name>
<dbReference type="Proteomes" id="UP000193487">
    <property type="component" value="Unassembled WGS sequence"/>
</dbReference>
<keyword evidence="3" id="KW-1185">Reference proteome</keyword>
<dbReference type="EMBL" id="LQPE01000134">
    <property type="protein sequence ID" value="ORW02284.1"/>
    <property type="molecule type" value="Genomic_DNA"/>
</dbReference>
<gene>
    <name evidence="2" type="ORF">AWC14_07195</name>
</gene>
<evidence type="ECO:0000313" key="3">
    <source>
        <dbReference type="Proteomes" id="UP000193487"/>
    </source>
</evidence>
<reference evidence="2 3" key="1">
    <citation type="submission" date="2016-01" db="EMBL/GenBank/DDBJ databases">
        <title>The new phylogeny of the genus Mycobacterium.</title>
        <authorList>
            <person name="Tarcisio F."/>
            <person name="Conor M."/>
            <person name="Antonella G."/>
            <person name="Elisabetta G."/>
            <person name="Giulia F.S."/>
            <person name="Sara T."/>
            <person name="Anna F."/>
            <person name="Clotilde B."/>
            <person name="Roberto B."/>
            <person name="Veronica D.S."/>
            <person name="Fabio R."/>
            <person name="Monica P."/>
            <person name="Olivier J."/>
            <person name="Enrico T."/>
            <person name="Nicola S."/>
        </authorList>
    </citation>
    <scope>NUCLEOTIDE SEQUENCE [LARGE SCALE GENOMIC DNA]</scope>
    <source>
        <strain evidence="2 3">DSM 45166</strain>
    </source>
</reference>
<comment type="caution">
    <text evidence="2">The sequence shown here is derived from an EMBL/GenBank/DDBJ whole genome shotgun (WGS) entry which is preliminary data.</text>
</comment>